<reference evidence="1 2" key="1">
    <citation type="journal article" date="2017" name="Nat. Microbiol.">
        <title>Natural product diversity associated with the nematode symbionts Photorhabdus and Xenorhabdus.</title>
        <authorList>
            <person name="Tobias N.J."/>
            <person name="Wolff H."/>
            <person name="Djahanschiri B."/>
            <person name="Grundmann F."/>
            <person name="Kronenwerth M."/>
            <person name="Shi Y.M."/>
            <person name="Simonyi S."/>
            <person name="Grun P."/>
            <person name="Shapiro-Ilan D."/>
            <person name="Pidot S.J."/>
            <person name="Stinear T.P."/>
            <person name="Ebersberger I."/>
            <person name="Bode H.B."/>
        </authorList>
    </citation>
    <scope>NUCLEOTIDE SEQUENCE [LARGE SCALE GENOMIC DNA]</scope>
    <source>
        <strain evidence="1 2">DSM 17904</strain>
    </source>
</reference>
<dbReference type="RefSeq" id="WP_099109062.1">
    <property type="nucleotide sequence ID" value="NZ_CAWNRH010000149.1"/>
</dbReference>
<protein>
    <submittedName>
        <fullName evidence="1">Uncharacterized protein</fullName>
    </submittedName>
</protein>
<keyword evidence="2" id="KW-1185">Reference proteome</keyword>
<dbReference type="AlphaFoldDB" id="A0A2D0KAK0"/>
<evidence type="ECO:0000313" key="2">
    <source>
        <dbReference type="Proteomes" id="UP000222366"/>
    </source>
</evidence>
<gene>
    <name evidence="1" type="ORF">Xsto_03967</name>
</gene>
<proteinExistence type="predicted"/>
<dbReference type="Proteomes" id="UP000222366">
    <property type="component" value="Unassembled WGS sequence"/>
</dbReference>
<comment type="caution">
    <text evidence="1">The sequence shown here is derived from an EMBL/GenBank/DDBJ whole genome shotgun (WGS) entry which is preliminary data.</text>
</comment>
<organism evidence="1 2">
    <name type="scientific">Xenorhabdus stockiae</name>
    <dbReference type="NCBI Taxonomy" id="351614"/>
    <lineage>
        <taxon>Bacteria</taxon>
        <taxon>Pseudomonadati</taxon>
        <taxon>Pseudomonadota</taxon>
        <taxon>Gammaproteobacteria</taxon>
        <taxon>Enterobacterales</taxon>
        <taxon>Morganellaceae</taxon>
        <taxon>Xenorhabdus</taxon>
    </lineage>
</organism>
<evidence type="ECO:0000313" key="1">
    <source>
        <dbReference type="EMBL" id="PHM60489.1"/>
    </source>
</evidence>
<accession>A0A2D0KAK0</accession>
<sequence length="206" mass="23593">MLGLEFYTDNGLVQLSDKTPSLGFLRKAGADESNIGWDERYYNYAEVYGAGGKYFFAPISQLSVWGNSGLEVYSERGELMFSSAMKLLSFVRYFSVDVPNNQHRPLVHVGEAGRRYGYMLIKSQSRQHYKNIRFTDGSNNPPFYSDEWDYDVYVESFKPRYGNGRIELAYSYEYLRHEGSQSNPGTWRGPPPLMAGFIVDLTMIEG</sequence>
<name>A0A2D0KAK0_9GAMM</name>
<dbReference type="EMBL" id="NJAJ01000070">
    <property type="protein sequence ID" value="PHM60489.1"/>
    <property type="molecule type" value="Genomic_DNA"/>
</dbReference>